<dbReference type="AlphaFoldDB" id="A0A2N0ZD62"/>
<reference evidence="1 2" key="1">
    <citation type="journal article" date="2010" name="Int. J. Syst. Evol. Microbiol.">
        <title>Bacillus horneckiae sp. nov., isolated from a spacecraft-assembly clean room.</title>
        <authorList>
            <person name="Vaishampayan P."/>
            <person name="Probst A."/>
            <person name="Krishnamurthi S."/>
            <person name="Ghosh S."/>
            <person name="Osman S."/>
            <person name="McDowall A."/>
            <person name="Ruckmani A."/>
            <person name="Mayilraj S."/>
            <person name="Venkateswaran K."/>
        </authorList>
    </citation>
    <scope>NUCLEOTIDE SEQUENCE [LARGE SCALE GENOMIC DNA]</scope>
    <source>
        <strain evidence="2">1PO1SC</strain>
    </source>
</reference>
<evidence type="ECO:0000313" key="1">
    <source>
        <dbReference type="EMBL" id="PKG27435.1"/>
    </source>
</evidence>
<sequence length="254" mass="29031">MIFTSQYRDHLRSELIEIAQNDPRISGAALTGSASVGKEDRWSDIDLFFGINEKMLQQTLTDWTEMMYRKHDVVHHLDVISGATIYRVFLLRNTLQVDLAFSPSSEFGARGSTFKLLFGDPVEEVHPTSNQTVEYLMGLGFIYALHVRACIRREQWWRAEYFIRGVRDTVLTLACMRYNLPLSEARGIDRLPKEVIAPLEKAFVKELNANEVLRAFRATINAFLIELQTIDVALSNRIAETLMEVVETTVTNKA</sequence>
<comment type="caution">
    <text evidence="1">The sequence shown here is derived from an EMBL/GenBank/DDBJ whole genome shotgun (WGS) entry which is preliminary data.</text>
</comment>
<protein>
    <recommendedName>
        <fullName evidence="3">Nucleotidyltransferase domain-containing protein</fullName>
    </recommendedName>
</protein>
<organism evidence="1 2">
    <name type="scientific">Cytobacillus horneckiae</name>
    <dbReference type="NCBI Taxonomy" id="549687"/>
    <lineage>
        <taxon>Bacteria</taxon>
        <taxon>Bacillati</taxon>
        <taxon>Bacillota</taxon>
        <taxon>Bacilli</taxon>
        <taxon>Bacillales</taxon>
        <taxon>Bacillaceae</taxon>
        <taxon>Cytobacillus</taxon>
    </lineage>
</organism>
<dbReference type="SUPFAM" id="SSF81301">
    <property type="entry name" value="Nucleotidyltransferase"/>
    <property type="match status" value="1"/>
</dbReference>
<dbReference type="Proteomes" id="UP000233343">
    <property type="component" value="Unassembled WGS sequence"/>
</dbReference>
<evidence type="ECO:0008006" key="3">
    <source>
        <dbReference type="Google" id="ProtNLM"/>
    </source>
</evidence>
<dbReference type="EMBL" id="PISD01000043">
    <property type="protein sequence ID" value="PKG27435.1"/>
    <property type="molecule type" value="Genomic_DNA"/>
</dbReference>
<accession>A0A2N0ZD62</accession>
<dbReference type="InterPro" id="IPR043519">
    <property type="entry name" value="NT_sf"/>
</dbReference>
<dbReference type="RefSeq" id="WP_083957368.1">
    <property type="nucleotide sequence ID" value="NZ_JARMMB010000018.1"/>
</dbReference>
<name>A0A2N0ZD62_9BACI</name>
<keyword evidence="2" id="KW-1185">Reference proteome</keyword>
<dbReference type="Gene3D" id="3.30.460.10">
    <property type="entry name" value="Beta Polymerase, domain 2"/>
    <property type="match status" value="1"/>
</dbReference>
<evidence type="ECO:0000313" key="2">
    <source>
        <dbReference type="Proteomes" id="UP000233343"/>
    </source>
</evidence>
<gene>
    <name evidence="1" type="ORF">CWS20_18770</name>
</gene>
<proteinExistence type="predicted"/>